<dbReference type="EMBL" id="BSXW01001568">
    <property type="protein sequence ID" value="GMF37698.1"/>
    <property type="molecule type" value="Genomic_DNA"/>
</dbReference>
<dbReference type="InterPro" id="IPR009057">
    <property type="entry name" value="Homeodomain-like_sf"/>
</dbReference>
<feature type="region of interest" description="Disordered" evidence="1">
    <location>
        <begin position="162"/>
        <end position="208"/>
    </location>
</feature>
<comment type="caution">
    <text evidence="3">The sequence shown here is derived from an EMBL/GenBank/DDBJ whole genome shotgun (WGS) entry which is preliminary data.</text>
</comment>
<feature type="compositionally biased region" description="Basic residues" evidence="1">
    <location>
        <begin position="199"/>
        <end position="208"/>
    </location>
</feature>
<sequence>MEMFTFDYYLRSRTAAEIGRRSDSLMRICEKDNTDLENREKKEHDVRHVLQEQRAKLDRQLTAAGADVKQHQARVDELIMKEAKRMLIQREAERAKKRKERDYNKAIVDQNTEAILQSSYVLKKIRLVAELDENATKGALAWTIKEESANVEKISLKKESKVLKQEHMADVGGATPMKSEQDKSRLPRSPWSPTAMKHQQQRLRRRRR</sequence>
<evidence type="ECO:0000259" key="2">
    <source>
        <dbReference type="Pfam" id="PF09111"/>
    </source>
</evidence>
<dbReference type="Gene3D" id="1.10.10.60">
    <property type="entry name" value="Homeodomain-like"/>
    <property type="match status" value="1"/>
</dbReference>
<dbReference type="Proteomes" id="UP001165083">
    <property type="component" value="Unassembled WGS sequence"/>
</dbReference>
<organism evidence="3 4">
    <name type="scientific">Phytophthora lilii</name>
    <dbReference type="NCBI Taxonomy" id="2077276"/>
    <lineage>
        <taxon>Eukaryota</taxon>
        <taxon>Sar</taxon>
        <taxon>Stramenopiles</taxon>
        <taxon>Oomycota</taxon>
        <taxon>Peronosporomycetes</taxon>
        <taxon>Peronosporales</taxon>
        <taxon>Peronosporaceae</taxon>
        <taxon>Phytophthora</taxon>
    </lineage>
</organism>
<evidence type="ECO:0000313" key="4">
    <source>
        <dbReference type="Proteomes" id="UP001165083"/>
    </source>
</evidence>
<keyword evidence="4" id="KW-1185">Reference proteome</keyword>
<dbReference type="GO" id="GO:0003677">
    <property type="term" value="F:DNA binding"/>
    <property type="evidence" value="ECO:0007669"/>
    <property type="project" value="InterPro"/>
</dbReference>
<dbReference type="SUPFAM" id="SSF46689">
    <property type="entry name" value="Homeodomain-like"/>
    <property type="match status" value="1"/>
</dbReference>
<gene>
    <name evidence="3" type="ORF">Plil01_001584500</name>
</gene>
<evidence type="ECO:0000256" key="1">
    <source>
        <dbReference type="SAM" id="MobiDB-lite"/>
    </source>
</evidence>
<dbReference type="InterPro" id="IPR015195">
    <property type="entry name" value="SLIDE"/>
</dbReference>
<name>A0A9W6XEY8_9STRA</name>
<dbReference type="Pfam" id="PF09111">
    <property type="entry name" value="SLIDE"/>
    <property type="match status" value="1"/>
</dbReference>
<dbReference type="AlphaFoldDB" id="A0A9W6XEY8"/>
<dbReference type="GO" id="GO:0005634">
    <property type="term" value="C:nucleus"/>
    <property type="evidence" value="ECO:0007669"/>
    <property type="project" value="InterPro"/>
</dbReference>
<reference evidence="3" key="1">
    <citation type="submission" date="2023-04" db="EMBL/GenBank/DDBJ databases">
        <title>Phytophthora lilii NBRC 32176.</title>
        <authorList>
            <person name="Ichikawa N."/>
            <person name="Sato H."/>
            <person name="Tonouchi N."/>
        </authorList>
    </citation>
    <scope>NUCLEOTIDE SEQUENCE</scope>
    <source>
        <strain evidence="3">NBRC 32176</strain>
    </source>
</reference>
<proteinExistence type="predicted"/>
<feature type="domain" description="SLIDE" evidence="2">
    <location>
        <begin position="2"/>
        <end position="32"/>
    </location>
</feature>
<evidence type="ECO:0000313" key="3">
    <source>
        <dbReference type="EMBL" id="GMF37698.1"/>
    </source>
</evidence>
<dbReference type="GO" id="GO:0006338">
    <property type="term" value="P:chromatin remodeling"/>
    <property type="evidence" value="ECO:0007669"/>
    <property type="project" value="InterPro"/>
</dbReference>
<protein>
    <submittedName>
        <fullName evidence="3">Unnamed protein product</fullName>
    </submittedName>
</protein>
<accession>A0A9W6XEY8</accession>